<dbReference type="AlphaFoldDB" id="A0A930U7R2"/>
<reference evidence="2" key="1">
    <citation type="submission" date="2020-11" db="EMBL/GenBank/DDBJ databases">
        <title>Genome of Flavobacterium soyangense.</title>
        <authorList>
            <person name="Liu Q."/>
            <person name="Xin Y.-H."/>
        </authorList>
    </citation>
    <scope>NUCLEOTIDE SEQUENCE</scope>
    <source>
        <strain evidence="2">CGMCC 1.13493</strain>
    </source>
</reference>
<dbReference type="Proteomes" id="UP000646211">
    <property type="component" value="Unassembled WGS sequence"/>
</dbReference>
<feature type="domain" description="Uracil-DNA glycosylase-like" evidence="1">
    <location>
        <begin position="7"/>
        <end position="158"/>
    </location>
</feature>
<dbReference type="Gene3D" id="3.40.470.10">
    <property type="entry name" value="Uracil-DNA glycosylase-like domain"/>
    <property type="match status" value="1"/>
</dbReference>
<sequence>MKKYSFPPISNPNATVLILGTMPGVQSLALGPYYGNPRNAFWKLLFSIFDSPFSTDYEIRKSILLQNQIALWDVLEACVREGSLDSDIEQEIPNDFNSFLSEHPHIRQIYFNGQKAAAYFKHYVKSDKDYLLVTLPSTSPAHAGKSFEMKLQEWSVIGQK</sequence>
<keyword evidence="2" id="KW-0378">Hydrolase</keyword>
<dbReference type="SMART" id="SM00987">
    <property type="entry name" value="UreE_C"/>
    <property type="match status" value="1"/>
</dbReference>
<protein>
    <submittedName>
        <fullName evidence="2">DNA-deoxyinosine glycosylase</fullName>
        <ecNumber evidence="2">3.2.2.15</ecNumber>
    </submittedName>
</protein>
<dbReference type="Pfam" id="PF03167">
    <property type="entry name" value="UDG"/>
    <property type="match status" value="1"/>
</dbReference>
<gene>
    <name evidence="2" type="ORF">IR213_07705</name>
</gene>
<evidence type="ECO:0000313" key="3">
    <source>
        <dbReference type="Proteomes" id="UP000646211"/>
    </source>
</evidence>
<dbReference type="CDD" id="cd10032">
    <property type="entry name" value="UDG-F6_HDG"/>
    <property type="match status" value="1"/>
</dbReference>
<organism evidence="2 3">
    <name type="scientific">Flavobacterium soyangense</name>
    <dbReference type="NCBI Taxonomy" id="2023265"/>
    <lineage>
        <taxon>Bacteria</taxon>
        <taxon>Pseudomonadati</taxon>
        <taxon>Bacteroidota</taxon>
        <taxon>Flavobacteriia</taxon>
        <taxon>Flavobacteriales</taxon>
        <taxon>Flavobacteriaceae</taxon>
        <taxon>Flavobacterium</taxon>
    </lineage>
</organism>
<name>A0A930U7R2_9FLAO</name>
<dbReference type="SMART" id="SM00986">
    <property type="entry name" value="UDG"/>
    <property type="match status" value="1"/>
</dbReference>
<dbReference type="GO" id="GO:0033958">
    <property type="term" value="F:DNA-deoxyinosine glycosylase activity"/>
    <property type="evidence" value="ECO:0007669"/>
    <property type="project" value="UniProtKB-EC"/>
</dbReference>
<dbReference type="RefSeq" id="WP_194311728.1">
    <property type="nucleotide sequence ID" value="NZ_JADHEC010000013.1"/>
</dbReference>
<comment type="caution">
    <text evidence="2">The sequence shown here is derived from an EMBL/GenBank/DDBJ whole genome shotgun (WGS) entry which is preliminary data.</text>
</comment>
<keyword evidence="3" id="KW-1185">Reference proteome</keyword>
<proteinExistence type="predicted"/>
<dbReference type="NCBIfam" id="TIGR04274">
    <property type="entry name" value="hypoxanDNAglyco"/>
    <property type="match status" value="1"/>
</dbReference>
<dbReference type="InterPro" id="IPR026353">
    <property type="entry name" value="Hypoxan-DNA_Glyclase"/>
</dbReference>
<dbReference type="EMBL" id="JADHEC010000013">
    <property type="protein sequence ID" value="MBF2708473.1"/>
    <property type="molecule type" value="Genomic_DNA"/>
</dbReference>
<evidence type="ECO:0000313" key="2">
    <source>
        <dbReference type="EMBL" id="MBF2708473.1"/>
    </source>
</evidence>
<dbReference type="EC" id="3.2.2.15" evidence="2"/>
<dbReference type="SUPFAM" id="SSF52141">
    <property type="entry name" value="Uracil-DNA glycosylase-like"/>
    <property type="match status" value="1"/>
</dbReference>
<keyword evidence="2" id="KW-0326">Glycosidase</keyword>
<accession>A0A930U7R2</accession>
<dbReference type="InterPro" id="IPR005122">
    <property type="entry name" value="Uracil-DNA_glycosylase-like"/>
</dbReference>
<evidence type="ECO:0000259" key="1">
    <source>
        <dbReference type="SMART" id="SM00986"/>
    </source>
</evidence>
<dbReference type="InterPro" id="IPR036895">
    <property type="entry name" value="Uracil-DNA_glycosylase-like_sf"/>
</dbReference>